<reference evidence="14 15" key="1">
    <citation type="submission" date="2019-07" db="EMBL/GenBank/DDBJ databases">
        <title>WGS assembly of Gossypium mustelinum.</title>
        <authorList>
            <person name="Chen Z.J."/>
            <person name="Sreedasyam A."/>
            <person name="Ando A."/>
            <person name="Song Q."/>
            <person name="De L."/>
            <person name="Hulse-Kemp A."/>
            <person name="Ding M."/>
            <person name="Ye W."/>
            <person name="Kirkbride R."/>
            <person name="Jenkins J."/>
            <person name="Plott C."/>
            <person name="Lovell J."/>
            <person name="Lin Y.-M."/>
            <person name="Vaughn R."/>
            <person name="Liu B."/>
            <person name="Li W."/>
            <person name="Simpson S."/>
            <person name="Scheffler B."/>
            <person name="Saski C."/>
            <person name="Grover C."/>
            <person name="Hu G."/>
            <person name="Conover J."/>
            <person name="Carlson J."/>
            <person name="Shu S."/>
            <person name="Boston L."/>
            <person name="Williams M."/>
            <person name="Peterson D."/>
            <person name="Mcgee K."/>
            <person name="Jones D."/>
            <person name="Wendel J."/>
            <person name="Stelly D."/>
            <person name="Grimwood J."/>
            <person name="Schmutz J."/>
        </authorList>
    </citation>
    <scope>NUCLEOTIDE SEQUENCE [LARGE SCALE GENOMIC DNA]</scope>
    <source>
        <strain evidence="14">1408120.09</strain>
    </source>
</reference>
<evidence type="ECO:0000259" key="13">
    <source>
        <dbReference type="PROSITE" id="PS50011"/>
    </source>
</evidence>
<evidence type="ECO:0000256" key="7">
    <source>
        <dbReference type="ARBA" id="ARBA00022840"/>
    </source>
</evidence>
<evidence type="ECO:0000256" key="8">
    <source>
        <dbReference type="ARBA" id="ARBA00022989"/>
    </source>
</evidence>
<evidence type="ECO:0000256" key="3">
    <source>
        <dbReference type="ARBA" id="ARBA00022679"/>
    </source>
</evidence>
<feature type="binding site" evidence="11">
    <location>
        <position position="270"/>
    </location>
    <ligand>
        <name>ATP</name>
        <dbReference type="ChEBI" id="CHEBI:30616"/>
    </ligand>
</feature>
<evidence type="ECO:0000256" key="9">
    <source>
        <dbReference type="ARBA" id="ARBA00023136"/>
    </source>
</evidence>
<sequence length="545" mass="61380">QLINQDCGSTFCGNLNISFPFRFKNQPPQCGLYDFELVCENNNRTTFVAREGKFFVQLIFYENYTIQVVDTSLDTDDCNSLPLSSLYYIGIYTIMYVVNCTEPINSSLYIGACRCTTKSNTSSSLPTSHFYFLDAKTRPSDFNQACTIEAKVPIKVKNITGMSTLDIYKKLLEGTYILCLGITGGIIFLRSFPGIICLFALVTYKWRRRHLSMDDTIEEFLQSQNNLVPIRYYFNEIKKMSTNFKDKLGEGGYGSVFKGKLRSGHHVAIKLLGKSKGNGQDFINEVASIGRIHHANVAKLIGFCVEGSKQALVYDFMSNGSLDKIIFTEENKNTLGRKKCLILCLGWLKEFITIKDPHNILLDENFNPKVSDFGLAKLYSVDDSIVSLTAARGTIGYIALELVYKNLGGISSKANVYSFGMLLMEMVGRRKNVNAFADHTSHIYFPSWIYDRLDQGEDIELGDVSDDEKVMVKKMIITAFWCIQLLPSHRPSMSKVLKMLESDVELLEMPPKPFHQLPLETSCENSNNESSKSLDIGTITSSNIV</sequence>
<feature type="non-terminal residue" evidence="14">
    <location>
        <position position="1"/>
    </location>
</feature>
<gene>
    <name evidence="14" type="ORF">E1A91_D01G041500v1</name>
</gene>
<accession>A0A5D2W4V3</accession>
<dbReference type="InterPro" id="IPR000719">
    <property type="entry name" value="Prot_kinase_dom"/>
</dbReference>
<keyword evidence="6 11" id="KW-0547">Nucleotide-binding</keyword>
<evidence type="ECO:0000313" key="15">
    <source>
        <dbReference type="Proteomes" id="UP000323597"/>
    </source>
</evidence>
<dbReference type="AlphaFoldDB" id="A0A5D2W4V3"/>
<organism evidence="14 15">
    <name type="scientific">Gossypium mustelinum</name>
    <name type="common">Cotton</name>
    <name type="synonym">Gossypium caicoense</name>
    <dbReference type="NCBI Taxonomy" id="34275"/>
    <lineage>
        <taxon>Eukaryota</taxon>
        <taxon>Viridiplantae</taxon>
        <taxon>Streptophyta</taxon>
        <taxon>Embryophyta</taxon>
        <taxon>Tracheophyta</taxon>
        <taxon>Spermatophyta</taxon>
        <taxon>Magnoliopsida</taxon>
        <taxon>eudicotyledons</taxon>
        <taxon>Gunneridae</taxon>
        <taxon>Pentapetalae</taxon>
        <taxon>rosids</taxon>
        <taxon>malvids</taxon>
        <taxon>Malvales</taxon>
        <taxon>Malvaceae</taxon>
        <taxon>Malvoideae</taxon>
        <taxon>Gossypium</taxon>
    </lineage>
</organism>
<comment type="subcellular location">
    <subcellularLocation>
        <location evidence="1">Membrane</location>
        <topology evidence="1">Single-pass type I membrane protein</topology>
    </subcellularLocation>
</comment>
<keyword evidence="7 11" id="KW-0067">ATP-binding</keyword>
<evidence type="ECO:0000256" key="6">
    <source>
        <dbReference type="ARBA" id="ARBA00022741"/>
    </source>
</evidence>
<dbReference type="GO" id="GO:0016020">
    <property type="term" value="C:membrane"/>
    <property type="evidence" value="ECO:0007669"/>
    <property type="project" value="UniProtKB-SubCell"/>
</dbReference>
<dbReference type="Pfam" id="PF07714">
    <property type="entry name" value="PK_Tyr_Ser-Thr"/>
    <property type="match status" value="1"/>
</dbReference>
<keyword evidence="10" id="KW-0325">Glycoprotein</keyword>
<dbReference type="InterPro" id="IPR025287">
    <property type="entry name" value="WAK_GUB"/>
</dbReference>
<dbReference type="InterPro" id="IPR017441">
    <property type="entry name" value="Protein_kinase_ATP_BS"/>
</dbReference>
<evidence type="ECO:0000256" key="12">
    <source>
        <dbReference type="SAM" id="MobiDB-lite"/>
    </source>
</evidence>
<keyword evidence="5" id="KW-0732">Signal</keyword>
<dbReference type="InterPro" id="IPR011009">
    <property type="entry name" value="Kinase-like_dom_sf"/>
</dbReference>
<keyword evidence="4" id="KW-0812">Transmembrane</keyword>
<dbReference type="GO" id="GO:0030247">
    <property type="term" value="F:polysaccharide binding"/>
    <property type="evidence" value="ECO:0007669"/>
    <property type="project" value="InterPro"/>
</dbReference>
<dbReference type="PANTHER" id="PTHR27009">
    <property type="entry name" value="RUST RESISTANCE KINASE LR10-RELATED"/>
    <property type="match status" value="1"/>
</dbReference>
<feature type="domain" description="Protein kinase" evidence="13">
    <location>
        <begin position="242"/>
        <end position="507"/>
    </location>
</feature>
<evidence type="ECO:0000256" key="10">
    <source>
        <dbReference type="ARBA" id="ARBA00023180"/>
    </source>
</evidence>
<evidence type="ECO:0000256" key="5">
    <source>
        <dbReference type="ARBA" id="ARBA00022729"/>
    </source>
</evidence>
<dbReference type="GO" id="GO:0004674">
    <property type="term" value="F:protein serine/threonine kinase activity"/>
    <property type="evidence" value="ECO:0007669"/>
    <property type="project" value="UniProtKB-KW"/>
</dbReference>
<dbReference type="PROSITE" id="PS00107">
    <property type="entry name" value="PROTEIN_KINASE_ATP"/>
    <property type="match status" value="1"/>
</dbReference>
<evidence type="ECO:0000256" key="4">
    <source>
        <dbReference type="ARBA" id="ARBA00022692"/>
    </source>
</evidence>
<dbReference type="FunFam" id="3.30.200.20:FF:000178">
    <property type="entry name" value="serine/threonine-protein kinase PBS1-like"/>
    <property type="match status" value="1"/>
</dbReference>
<dbReference type="InterPro" id="IPR045874">
    <property type="entry name" value="LRK10/LRL21-25-like"/>
</dbReference>
<dbReference type="Pfam" id="PF13947">
    <property type="entry name" value="GUB_WAK_bind"/>
    <property type="match status" value="1"/>
</dbReference>
<evidence type="ECO:0000256" key="2">
    <source>
        <dbReference type="ARBA" id="ARBA00022527"/>
    </source>
</evidence>
<keyword evidence="8" id="KW-1133">Transmembrane helix</keyword>
<feature type="region of interest" description="Disordered" evidence="12">
    <location>
        <begin position="518"/>
        <end position="545"/>
    </location>
</feature>
<name>A0A5D2W4V3_GOSMU</name>
<dbReference type="GO" id="GO:0005524">
    <property type="term" value="F:ATP binding"/>
    <property type="evidence" value="ECO:0007669"/>
    <property type="project" value="UniProtKB-UniRule"/>
</dbReference>
<evidence type="ECO:0000256" key="11">
    <source>
        <dbReference type="PROSITE-ProRule" id="PRU10141"/>
    </source>
</evidence>
<keyword evidence="9" id="KW-0472">Membrane</keyword>
<feature type="compositionally biased region" description="Low complexity" evidence="12">
    <location>
        <begin position="520"/>
        <end position="533"/>
    </location>
</feature>
<dbReference type="InterPro" id="IPR001245">
    <property type="entry name" value="Ser-Thr/Tyr_kinase_cat_dom"/>
</dbReference>
<dbReference type="Proteomes" id="UP000323597">
    <property type="component" value="Chromosome D01"/>
</dbReference>
<dbReference type="EMBL" id="CM017649">
    <property type="protein sequence ID" value="TYI96040.1"/>
    <property type="molecule type" value="Genomic_DNA"/>
</dbReference>
<dbReference type="Gene3D" id="3.30.200.20">
    <property type="entry name" value="Phosphorylase Kinase, domain 1"/>
    <property type="match status" value="1"/>
</dbReference>
<protein>
    <recommendedName>
        <fullName evidence="13">Protein kinase domain-containing protein</fullName>
    </recommendedName>
</protein>
<keyword evidence="2" id="KW-0418">Kinase</keyword>
<dbReference type="Gene3D" id="1.10.510.10">
    <property type="entry name" value="Transferase(Phosphotransferase) domain 1"/>
    <property type="match status" value="1"/>
</dbReference>
<keyword evidence="2" id="KW-0723">Serine/threonine-protein kinase</keyword>
<evidence type="ECO:0000256" key="1">
    <source>
        <dbReference type="ARBA" id="ARBA00004479"/>
    </source>
</evidence>
<dbReference type="SUPFAM" id="SSF56112">
    <property type="entry name" value="Protein kinase-like (PK-like)"/>
    <property type="match status" value="1"/>
</dbReference>
<keyword evidence="3" id="KW-0808">Transferase</keyword>
<evidence type="ECO:0000313" key="14">
    <source>
        <dbReference type="EMBL" id="TYI96040.1"/>
    </source>
</evidence>
<dbReference type="PROSITE" id="PS50011">
    <property type="entry name" value="PROTEIN_KINASE_DOM"/>
    <property type="match status" value="1"/>
</dbReference>
<keyword evidence="15" id="KW-1185">Reference proteome</keyword>
<proteinExistence type="predicted"/>